<protein>
    <submittedName>
        <fullName evidence="10">ABC transporter permease</fullName>
    </submittedName>
</protein>
<dbReference type="PROSITE" id="PS50928">
    <property type="entry name" value="ABC_TM1"/>
    <property type="match status" value="1"/>
</dbReference>
<gene>
    <name evidence="10" type="ORF">HGG76_17900</name>
</gene>
<dbReference type="GO" id="GO:0005886">
    <property type="term" value="C:plasma membrane"/>
    <property type="evidence" value="ECO:0007669"/>
    <property type="project" value="UniProtKB-SubCell"/>
</dbReference>
<evidence type="ECO:0000256" key="2">
    <source>
        <dbReference type="ARBA" id="ARBA00007069"/>
    </source>
</evidence>
<organism evidence="10 11">
    <name type="scientific">Brucella tritici</name>
    <dbReference type="NCBI Taxonomy" id="94626"/>
    <lineage>
        <taxon>Bacteria</taxon>
        <taxon>Pseudomonadati</taxon>
        <taxon>Pseudomonadota</taxon>
        <taxon>Alphaproteobacteria</taxon>
        <taxon>Hyphomicrobiales</taxon>
        <taxon>Brucellaceae</taxon>
        <taxon>Brucella/Ochrobactrum group</taxon>
        <taxon>Brucella</taxon>
    </lineage>
</organism>
<keyword evidence="3 8" id="KW-0813">Transport</keyword>
<evidence type="ECO:0000256" key="8">
    <source>
        <dbReference type="RuleBase" id="RU363032"/>
    </source>
</evidence>
<feature type="domain" description="ABC transmembrane type-1" evidence="9">
    <location>
        <begin position="194"/>
        <end position="400"/>
    </location>
</feature>
<dbReference type="GO" id="GO:0055085">
    <property type="term" value="P:transmembrane transport"/>
    <property type="evidence" value="ECO:0007669"/>
    <property type="project" value="InterPro"/>
</dbReference>
<evidence type="ECO:0000313" key="10">
    <source>
        <dbReference type="EMBL" id="NKW10472.1"/>
    </source>
</evidence>
<dbReference type="AlphaFoldDB" id="A0A7X6JB16"/>
<sequence length="412" mass="45570">MFSTRCRRSGRRWFGWSGHGDQKYKTASGFVAGIAIAGLPDRVFIAPLIYTLSRAVSEPELRALMPQLSASLDRWEDVGNPPEEVIEAFITDIAAAQKQRRLGVLVKRVASMDSSMRAPLTNAARKAAADASFNATQLMALDPVWQLPATWGLVRKVVSPITDRYLLATIDLERDNQGNIQSAPAEEAIFLDTIVRTFAISFLVTALCFMLAYPLAYFMVHQSATVQAIMLIFVMLPFWTSILVRTAAWLILLQTHGVINDTLVSLGVLSQPVQLVYNRVGTILAMIHIQLPFTLLPIYSVMKSISPVYARAAQSLGAPPLASFRRIYFPMTMPGVAAGCLLTFILCLGYYITPALLGGPSDQLLSYYVAYYLNQEVNWSMAAAVSTILLAITLVVYVIYNRYVELLRQVEG</sequence>
<dbReference type="SUPFAM" id="SSF161098">
    <property type="entry name" value="MetI-like"/>
    <property type="match status" value="1"/>
</dbReference>
<feature type="transmembrane region" description="Helical" evidence="8">
    <location>
        <begin position="283"/>
        <end position="302"/>
    </location>
</feature>
<dbReference type="Proteomes" id="UP000558475">
    <property type="component" value="Unassembled WGS sequence"/>
</dbReference>
<comment type="similarity">
    <text evidence="2">Belongs to the binding-protein-dependent transport system permease family. CysTW subfamily.</text>
</comment>
<proteinExistence type="inferred from homology"/>
<dbReference type="CDD" id="cd06261">
    <property type="entry name" value="TM_PBP2"/>
    <property type="match status" value="1"/>
</dbReference>
<reference evidence="10 11" key="1">
    <citation type="submission" date="2020-04" db="EMBL/GenBank/DDBJ databases">
        <title>Whole genome sequencing of clinical and environmental type strains of Ochrobactrum.</title>
        <authorList>
            <person name="Dharne M."/>
        </authorList>
    </citation>
    <scope>NUCLEOTIDE SEQUENCE [LARGE SCALE GENOMIC DNA]</scope>
    <source>
        <strain evidence="10 11">DSM 13340</strain>
    </source>
</reference>
<evidence type="ECO:0000256" key="7">
    <source>
        <dbReference type="ARBA" id="ARBA00023136"/>
    </source>
</evidence>
<name>A0A7X6JB16_9HYPH</name>
<evidence type="ECO:0000259" key="9">
    <source>
        <dbReference type="PROSITE" id="PS50928"/>
    </source>
</evidence>
<evidence type="ECO:0000256" key="6">
    <source>
        <dbReference type="ARBA" id="ARBA00022989"/>
    </source>
</evidence>
<feature type="transmembrane region" description="Helical" evidence="8">
    <location>
        <begin position="198"/>
        <end position="220"/>
    </location>
</feature>
<keyword evidence="6 8" id="KW-1133">Transmembrane helix</keyword>
<dbReference type="InterPro" id="IPR000515">
    <property type="entry name" value="MetI-like"/>
</dbReference>
<dbReference type="PANTHER" id="PTHR42929">
    <property type="entry name" value="INNER MEMBRANE ABC TRANSPORTER PERMEASE PROTEIN YDCU-RELATED-RELATED"/>
    <property type="match status" value="1"/>
</dbReference>
<dbReference type="InterPro" id="IPR035906">
    <property type="entry name" value="MetI-like_sf"/>
</dbReference>
<evidence type="ECO:0000256" key="4">
    <source>
        <dbReference type="ARBA" id="ARBA00022475"/>
    </source>
</evidence>
<dbReference type="EMBL" id="JAAXZB010000002">
    <property type="protein sequence ID" value="NKW10472.1"/>
    <property type="molecule type" value="Genomic_DNA"/>
</dbReference>
<feature type="transmembrane region" description="Helical" evidence="8">
    <location>
        <begin position="258"/>
        <end position="277"/>
    </location>
</feature>
<evidence type="ECO:0000256" key="1">
    <source>
        <dbReference type="ARBA" id="ARBA00004651"/>
    </source>
</evidence>
<feature type="transmembrane region" description="Helical" evidence="8">
    <location>
        <begin position="377"/>
        <end position="400"/>
    </location>
</feature>
<dbReference type="Pfam" id="PF00528">
    <property type="entry name" value="BPD_transp_1"/>
    <property type="match status" value="1"/>
</dbReference>
<comment type="caution">
    <text evidence="10">The sequence shown here is derived from an EMBL/GenBank/DDBJ whole genome shotgun (WGS) entry which is preliminary data.</text>
</comment>
<feature type="transmembrane region" description="Helical" evidence="8">
    <location>
        <begin position="335"/>
        <end position="357"/>
    </location>
</feature>
<evidence type="ECO:0000313" key="11">
    <source>
        <dbReference type="Proteomes" id="UP000558475"/>
    </source>
</evidence>
<accession>A0A7X6JB16</accession>
<dbReference type="Gene3D" id="1.10.3720.10">
    <property type="entry name" value="MetI-like"/>
    <property type="match status" value="1"/>
</dbReference>
<comment type="subcellular location">
    <subcellularLocation>
        <location evidence="1 8">Cell membrane</location>
        <topology evidence="1 8">Multi-pass membrane protein</topology>
    </subcellularLocation>
</comment>
<feature type="transmembrane region" description="Helical" evidence="8">
    <location>
        <begin position="226"/>
        <end position="251"/>
    </location>
</feature>
<keyword evidence="4" id="KW-1003">Cell membrane</keyword>
<evidence type="ECO:0000256" key="5">
    <source>
        <dbReference type="ARBA" id="ARBA00022692"/>
    </source>
</evidence>
<evidence type="ECO:0000256" key="3">
    <source>
        <dbReference type="ARBA" id="ARBA00022448"/>
    </source>
</evidence>
<dbReference type="PANTHER" id="PTHR42929:SF5">
    <property type="entry name" value="ABC TRANSPORTER PERMEASE PROTEIN"/>
    <property type="match status" value="1"/>
</dbReference>
<keyword evidence="7 8" id="KW-0472">Membrane</keyword>
<keyword evidence="5 8" id="KW-0812">Transmembrane</keyword>